<name>A0A561BQS1_9ACTN</name>
<dbReference type="AlphaFoldDB" id="A0A561BQS1"/>
<keyword evidence="2" id="KW-0732">Signal</keyword>
<evidence type="ECO:0000313" key="4">
    <source>
        <dbReference type="Proteomes" id="UP000318380"/>
    </source>
</evidence>
<evidence type="ECO:0008006" key="5">
    <source>
        <dbReference type="Google" id="ProtNLM"/>
    </source>
</evidence>
<reference evidence="3 4" key="1">
    <citation type="submission" date="2019-06" db="EMBL/GenBank/DDBJ databases">
        <title>Sequencing the genomes of 1000 actinobacteria strains.</title>
        <authorList>
            <person name="Klenk H.-P."/>
        </authorList>
    </citation>
    <scope>NUCLEOTIDE SEQUENCE [LARGE SCALE GENOMIC DNA]</scope>
    <source>
        <strain evidence="3 4">DSM 24683</strain>
    </source>
</reference>
<dbReference type="EMBL" id="VIVK01000001">
    <property type="protein sequence ID" value="TWD81133.1"/>
    <property type="molecule type" value="Genomic_DNA"/>
</dbReference>
<evidence type="ECO:0000256" key="1">
    <source>
        <dbReference type="SAM" id="MobiDB-lite"/>
    </source>
</evidence>
<feature type="chain" id="PRO_5038820763" description="Lipoprotein" evidence="2">
    <location>
        <begin position="22"/>
        <end position="455"/>
    </location>
</feature>
<comment type="caution">
    <text evidence="3">The sequence shown here is derived from an EMBL/GenBank/DDBJ whole genome shotgun (WGS) entry which is preliminary data.</text>
</comment>
<evidence type="ECO:0000313" key="3">
    <source>
        <dbReference type="EMBL" id="TWD81133.1"/>
    </source>
</evidence>
<dbReference type="RefSeq" id="WP_145805722.1">
    <property type="nucleotide sequence ID" value="NZ_VIVK01000001.1"/>
</dbReference>
<feature type="signal peptide" evidence="2">
    <location>
        <begin position="1"/>
        <end position="21"/>
    </location>
</feature>
<keyword evidence="4" id="KW-1185">Reference proteome</keyword>
<dbReference type="Proteomes" id="UP000318380">
    <property type="component" value="Unassembled WGS sequence"/>
</dbReference>
<sequence>MRTWTGLTVAAGLLLVAGCGADGLETGAGTVEKKTTEAFLATAEGDWHRRVDAEPHKNLSTDARCYLVTGADSNKSLGTMACGPLRRLGTAEGRVWDIVRVQATGSDKPGLEIPTNEPWQRSQVHPESSALWRPDDKKAPDNADTLAAPPPPAETAGFTDITDKPATLELRPADGKLVVPDGTLTLQGIATPATIGSGTEIRRPADGEKFVAAVFGTTPTLDGLTGEPAVQAATTAPARTKWTLTVGSEQRPVTVLTKALTATTSGQMIIASVPENASDVLLTATNGALTQSLSLVSGKRTTTAAAAYYRTTTTATLAKTLTNGSVNQGRDFESKLDLTLKKAALTPWDPQRGWAPAGKAWVRVSLESELEFTWILYTNAWTKPFVTATVDGVAVAPSDATPESGTATLLVPETAKSVVLMVTPRMTFASKTFSEPSPRSGTAVYPTLTATATFQ</sequence>
<feature type="region of interest" description="Disordered" evidence="1">
    <location>
        <begin position="106"/>
        <end position="165"/>
    </location>
</feature>
<evidence type="ECO:0000256" key="2">
    <source>
        <dbReference type="SAM" id="SignalP"/>
    </source>
</evidence>
<dbReference type="OrthoDB" id="5176722at2"/>
<dbReference type="PROSITE" id="PS51257">
    <property type="entry name" value="PROKAR_LIPOPROTEIN"/>
    <property type="match status" value="1"/>
</dbReference>
<feature type="compositionally biased region" description="Polar residues" evidence="1">
    <location>
        <begin position="117"/>
        <end position="126"/>
    </location>
</feature>
<proteinExistence type="predicted"/>
<organism evidence="3 4">
    <name type="scientific">Kribbella amoyensis</name>
    <dbReference type="NCBI Taxonomy" id="996641"/>
    <lineage>
        <taxon>Bacteria</taxon>
        <taxon>Bacillati</taxon>
        <taxon>Actinomycetota</taxon>
        <taxon>Actinomycetes</taxon>
        <taxon>Propionibacteriales</taxon>
        <taxon>Kribbellaceae</taxon>
        <taxon>Kribbella</taxon>
    </lineage>
</organism>
<accession>A0A561BQS1</accession>
<gene>
    <name evidence="3" type="ORF">FB561_2237</name>
</gene>
<protein>
    <recommendedName>
        <fullName evidence="5">Lipoprotein</fullName>
    </recommendedName>
</protein>